<evidence type="ECO:0000313" key="1">
    <source>
        <dbReference type="EMBL" id="KAK7056505.1"/>
    </source>
</evidence>
<reference evidence="1 2" key="1">
    <citation type="submission" date="2024-01" db="EMBL/GenBank/DDBJ databases">
        <title>A draft genome for a cacao thread blight-causing isolate of Paramarasmius palmivorus.</title>
        <authorList>
            <person name="Baruah I.K."/>
            <person name="Bukari Y."/>
            <person name="Amoako-Attah I."/>
            <person name="Meinhardt L.W."/>
            <person name="Bailey B.A."/>
            <person name="Cohen S.P."/>
        </authorList>
    </citation>
    <scope>NUCLEOTIDE SEQUENCE [LARGE SCALE GENOMIC DNA]</scope>
    <source>
        <strain evidence="1 2">GH-12</strain>
    </source>
</reference>
<sequence>MATIPKRVNLKCYVFTHRPIERYQFPITISSDDSLETVIRQVRSNDETASISGRVILYKAIDLYVQPKSNIHERVQAWLEEHLEEPLDSVDSGLVGEVWPDGGDWSSPRKFDVVAVDESGLNRLTTIRALIDPALRPRLSLIDKHDLEISRFPTAPNPSAGASDPSTCYTGLVDVRGGRPAAAYGPSNALFDPHLARLTHELRNLDTVPVTSGMINSAYRLLTASADFYQIEDYRVEVIRLTLDNLFPDGRWHEYIASTGAKPTAFWLLSLIFEFKYENGAGGDPMAQAILDYITLLSDEGRTGHFRRRSNCPSILLYLAGTQLHVSTAVFTDAVHVEALYSENLHGGSDFDDRLLRLARALQAVKTAFDGLSTFYAELEQAAPPLDGTHLLPRPVQASAPHAEVADSLGLRFLYKLSRVGDEIGDSKAERDQNTSHAVYVALSSGPSIPAGQVIVKFAMRYNVEAHKLLANAGLAPKLYHHVPVLGGYTMIVMERVVGTLAWVWQRKGDGRLRLLPHAVYEAIEQAIGLLHDQDIVFGDLRPPNIIVLEDESSAVLIDFDWAAKAREGRYPASIHLGSLFDDWAPGVERYGLMEKEHDLHMLRDLKKACEQG</sequence>
<gene>
    <name evidence="1" type="ORF">VNI00_003061</name>
</gene>
<evidence type="ECO:0000313" key="2">
    <source>
        <dbReference type="Proteomes" id="UP001383192"/>
    </source>
</evidence>
<dbReference type="AlphaFoldDB" id="A0AAW0DXG6"/>
<dbReference type="EMBL" id="JAYKXP010000007">
    <property type="protein sequence ID" value="KAK7056505.1"/>
    <property type="molecule type" value="Genomic_DNA"/>
</dbReference>
<dbReference type="InterPro" id="IPR011009">
    <property type="entry name" value="Kinase-like_dom_sf"/>
</dbReference>
<organism evidence="1 2">
    <name type="scientific">Paramarasmius palmivorus</name>
    <dbReference type="NCBI Taxonomy" id="297713"/>
    <lineage>
        <taxon>Eukaryota</taxon>
        <taxon>Fungi</taxon>
        <taxon>Dikarya</taxon>
        <taxon>Basidiomycota</taxon>
        <taxon>Agaricomycotina</taxon>
        <taxon>Agaricomycetes</taxon>
        <taxon>Agaricomycetidae</taxon>
        <taxon>Agaricales</taxon>
        <taxon>Marasmiineae</taxon>
        <taxon>Marasmiaceae</taxon>
        <taxon>Paramarasmius</taxon>
    </lineage>
</organism>
<keyword evidence="2" id="KW-1185">Reference proteome</keyword>
<name>A0AAW0DXG6_9AGAR</name>
<dbReference type="SUPFAM" id="SSF56112">
    <property type="entry name" value="Protein kinase-like (PK-like)"/>
    <property type="match status" value="1"/>
</dbReference>
<protein>
    <recommendedName>
        <fullName evidence="3">Protein kinase domain-containing protein</fullName>
    </recommendedName>
</protein>
<proteinExistence type="predicted"/>
<comment type="caution">
    <text evidence="1">The sequence shown here is derived from an EMBL/GenBank/DDBJ whole genome shotgun (WGS) entry which is preliminary data.</text>
</comment>
<dbReference type="Proteomes" id="UP001383192">
    <property type="component" value="Unassembled WGS sequence"/>
</dbReference>
<accession>A0AAW0DXG6</accession>
<dbReference type="Gene3D" id="1.10.510.10">
    <property type="entry name" value="Transferase(Phosphotransferase) domain 1"/>
    <property type="match status" value="1"/>
</dbReference>
<evidence type="ECO:0008006" key="3">
    <source>
        <dbReference type="Google" id="ProtNLM"/>
    </source>
</evidence>